<reference evidence="1 2" key="1">
    <citation type="journal article" date="2020" name="Biotechnol. Biofuels">
        <title>New insights from the biogas microbiome by comprehensive genome-resolved metagenomics of nearly 1600 species originating from multiple anaerobic digesters.</title>
        <authorList>
            <person name="Campanaro S."/>
            <person name="Treu L."/>
            <person name="Rodriguez-R L.M."/>
            <person name="Kovalovszki A."/>
            <person name="Ziels R.M."/>
            <person name="Maus I."/>
            <person name="Zhu X."/>
            <person name="Kougias P.G."/>
            <person name="Basile A."/>
            <person name="Luo G."/>
            <person name="Schluter A."/>
            <person name="Konstantinidis K.T."/>
            <person name="Angelidaki I."/>
        </authorList>
    </citation>
    <scope>NUCLEOTIDE SEQUENCE [LARGE SCALE GENOMIC DNA]</scope>
    <source>
        <strain evidence="1">AS23ysBPME_34</strain>
    </source>
</reference>
<accession>A0A7X8GZ83</accession>
<dbReference type="PROSITE" id="PS51257">
    <property type="entry name" value="PROKAR_LIPOPROTEIN"/>
    <property type="match status" value="1"/>
</dbReference>
<dbReference type="Pfam" id="PF15418">
    <property type="entry name" value="DUF4625"/>
    <property type="match status" value="1"/>
</dbReference>
<proteinExistence type="predicted"/>
<dbReference type="Gene3D" id="2.60.40.4140">
    <property type="match status" value="1"/>
</dbReference>
<sequence>MRKLSIILVLTILFIGCKKEEIDNTPPEIDPNFNSFPIQCSEIKRGETFTFKARFTDDIELGSFGIDIHHNFDHHNHSTEAGECDLGTIKTPANPFVLLKNYEIPTGLKLYEASVLIDVPDDIDTGDYHFMIKVTDKAGWQTLKGVSVKIIP</sequence>
<name>A0A7X8GZ83_9LACT</name>
<dbReference type="RefSeq" id="WP_276646186.1">
    <property type="nucleotide sequence ID" value="NZ_JAAYSM010000049.1"/>
</dbReference>
<dbReference type="InterPro" id="IPR027829">
    <property type="entry name" value="DUF4625"/>
</dbReference>
<organism evidence="1 2">
    <name type="scientific">Globicatella sulfidifaciens</name>
    <dbReference type="NCBI Taxonomy" id="136093"/>
    <lineage>
        <taxon>Bacteria</taxon>
        <taxon>Bacillati</taxon>
        <taxon>Bacillota</taxon>
        <taxon>Bacilli</taxon>
        <taxon>Lactobacillales</taxon>
        <taxon>Aerococcaceae</taxon>
        <taxon>Globicatella</taxon>
    </lineage>
</organism>
<comment type="caution">
    <text evidence="1">The sequence shown here is derived from an EMBL/GenBank/DDBJ whole genome shotgun (WGS) entry which is preliminary data.</text>
</comment>
<protein>
    <submittedName>
        <fullName evidence="1">DUF4625 domain-containing protein</fullName>
    </submittedName>
</protein>
<gene>
    <name evidence="1" type="ORF">GX355_01655</name>
</gene>
<evidence type="ECO:0000313" key="1">
    <source>
        <dbReference type="EMBL" id="NLJ17544.1"/>
    </source>
</evidence>
<dbReference type="AlphaFoldDB" id="A0A7X8GZ83"/>
<dbReference type="EMBL" id="JAAYSM010000049">
    <property type="protein sequence ID" value="NLJ17544.1"/>
    <property type="molecule type" value="Genomic_DNA"/>
</dbReference>
<dbReference type="Proteomes" id="UP000541058">
    <property type="component" value="Unassembled WGS sequence"/>
</dbReference>
<evidence type="ECO:0000313" key="2">
    <source>
        <dbReference type="Proteomes" id="UP000541058"/>
    </source>
</evidence>